<feature type="domain" description="DUF6708" evidence="2">
    <location>
        <begin position="87"/>
        <end position="253"/>
    </location>
</feature>
<dbReference type="RefSeq" id="WP_175124269.1">
    <property type="nucleotide sequence ID" value="NZ_CADIJM010000007.1"/>
</dbReference>
<evidence type="ECO:0000259" key="2">
    <source>
        <dbReference type="Pfam" id="PF20455"/>
    </source>
</evidence>
<sequence length="300" mass="34113">MLSDWNWSSKDSAGVLPAIRDQLVKIDGTCLQIRNSDVSDSAFMGRMHAFTLVGGAAAAAWFFLAEICDGVEFDYALLISVVVMLIFVSMMLALRIWLIKSRSNYVFDRSTRKVYYEERGRVVFGDWDSAVGGHQSKLEFTGRAVVVTHSLVLKMAAETVKRGETVSEPSRLIFSVESNEPTEPHALYVAQIWEFIRRFMDEGPDRLPEHAESNWWHTPHHRICLTPAEALRHYVPWRTGEPNEMQGKKNWLLPLWLVLFPFNMLSALSWCLVCGLLKVRSLPPPVQGLGHDHSASSRRR</sequence>
<feature type="transmembrane region" description="Helical" evidence="1">
    <location>
        <begin position="43"/>
        <end position="63"/>
    </location>
</feature>
<dbReference type="Pfam" id="PF20455">
    <property type="entry name" value="DUF6708"/>
    <property type="match status" value="1"/>
</dbReference>
<evidence type="ECO:0000313" key="3">
    <source>
        <dbReference type="EMBL" id="CAB3715817.1"/>
    </source>
</evidence>
<proteinExistence type="predicted"/>
<reference evidence="3 4" key="1">
    <citation type="submission" date="2020-04" db="EMBL/GenBank/DDBJ databases">
        <authorList>
            <person name="De Canck E."/>
        </authorList>
    </citation>
    <scope>NUCLEOTIDE SEQUENCE [LARGE SCALE GENOMIC DNA]</scope>
    <source>
        <strain evidence="3 4">LMG 26690</strain>
    </source>
</reference>
<keyword evidence="1" id="KW-0472">Membrane</keyword>
<dbReference type="InterPro" id="IPR046554">
    <property type="entry name" value="DUF6708"/>
</dbReference>
<accession>A0A6S7A6A9</accession>
<evidence type="ECO:0000313" key="4">
    <source>
        <dbReference type="Proteomes" id="UP000494214"/>
    </source>
</evidence>
<dbReference type="AlphaFoldDB" id="A0A6S7A6A9"/>
<dbReference type="Proteomes" id="UP000494214">
    <property type="component" value="Unassembled WGS sequence"/>
</dbReference>
<dbReference type="EMBL" id="CADIJM010000007">
    <property type="protein sequence ID" value="CAB3715817.1"/>
    <property type="molecule type" value="Genomic_DNA"/>
</dbReference>
<keyword evidence="1" id="KW-0812">Transmembrane</keyword>
<protein>
    <recommendedName>
        <fullName evidence="2">DUF6708 domain-containing protein</fullName>
    </recommendedName>
</protein>
<name>A0A6S7A6A9_9BURK</name>
<gene>
    <name evidence="3" type="ORF">LMG26690_03502</name>
</gene>
<evidence type="ECO:0000256" key="1">
    <source>
        <dbReference type="SAM" id="Phobius"/>
    </source>
</evidence>
<feature type="transmembrane region" description="Helical" evidence="1">
    <location>
        <begin position="255"/>
        <end position="279"/>
    </location>
</feature>
<organism evidence="3 4">
    <name type="scientific">Achromobacter animicus</name>
    <dbReference type="NCBI Taxonomy" id="1389935"/>
    <lineage>
        <taxon>Bacteria</taxon>
        <taxon>Pseudomonadati</taxon>
        <taxon>Pseudomonadota</taxon>
        <taxon>Betaproteobacteria</taxon>
        <taxon>Burkholderiales</taxon>
        <taxon>Alcaligenaceae</taxon>
        <taxon>Achromobacter</taxon>
    </lineage>
</organism>
<keyword evidence="4" id="KW-1185">Reference proteome</keyword>
<keyword evidence="1" id="KW-1133">Transmembrane helix</keyword>
<feature type="transmembrane region" description="Helical" evidence="1">
    <location>
        <begin position="75"/>
        <end position="98"/>
    </location>
</feature>